<keyword evidence="3" id="KW-1185">Reference proteome</keyword>
<dbReference type="RefSeq" id="XP_022396672.1">
    <property type="nucleotide sequence ID" value="XM_022547625.1"/>
</dbReference>
<reference evidence="3" key="1">
    <citation type="journal article" date="2017" name="Genome Biol.">
        <title>Comparative genomics reveals high biological diversity and specific adaptations in the industrially and medically important fungal genus Aspergillus.</title>
        <authorList>
            <person name="de Vries R.P."/>
            <person name="Riley R."/>
            <person name="Wiebenga A."/>
            <person name="Aguilar-Osorio G."/>
            <person name="Amillis S."/>
            <person name="Uchima C.A."/>
            <person name="Anderluh G."/>
            <person name="Asadollahi M."/>
            <person name="Askin M."/>
            <person name="Barry K."/>
            <person name="Battaglia E."/>
            <person name="Bayram O."/>
            <person name="Benocci T."/>
            <person name="Braus-Stromeyer S.A."/>
            <person name="Caldana C."/>
            <person name="Canovas D."/>
            <person name="Cerqueira G.C."/>
            <person name="Chen F."/>
            <person name="Chen W."/>
            <person name="Choi C."/>
            <person name="Clum A."/>
            <person name="Dos Santos R.A."/>
            <person name="Damasio A.R."/>
            <person name="Diallinas G."/>
            <person name="Emri T."/>
            <person name="Fekete E."/>
            <person name="Flipphi M."/>
            <person name="Freyberg S."/>
            <person name="Gallo A."/>
            <person name="Gournas C."/>
            <person name="Habgood R."/>
            <person name="Hainaut M."/>
            <person name="Harispe M.L."/>
            <person name="Henrissat B."/>
            <person name="Hilden K.S."/>
            <person name="Hope R."/>
            <person name="Hossain A."/>
            <person name="Karabika E."/>
            <person name="Karaffa L."/>
            <person name="Karanyi Z."/>
            <person name="Krasevec N."/>
            <person name="Kuo A."/>
            <person name="Kusch H."/>
            <person name="LaButti K."/>
            <person name="Lagendijk E.L."/>
            <person name="Lapidus A."/>
            <person name="Levasseur A."/>
            <person name="Lindquist E."/>
            <person name="Lipzen A."/>
            <person name="Logrieco A.F."/>
            <person name="MacCabe A."/>
            <person name="Maekelae M.R."/>
            <person name="Malavazi I."/>
            <person name="Melin P."/>
            <person name="Meyer V."/>
            <person name="Mielnichuk N."/>
            <person name="Miskei M."/>
            <person name="Molnar A.P."/>
            <person name="Mule G."/>
            <person name="Ngan C.Y."/>
            <person name="Orejas M."/>
            <person name="Orosz E."/>
            <person name="Ouedraogo J.P."/>
            <person name="Overkamp K.M."/>
            <person name="Park H.-S."/>
            <person name="Perrone G."/>
            <person name="Piumi F."/>
            <person name="Punt P.J."/>
            <person name="Ram A.F."/>
            <person name="Ramon A."/>
            <person name="Rauscher S."/>
            <person name="Record E."/>
            <person name="Riano-Pachon D.M."/>
            <person name="Robert V."/>
            <person name="Roehrig J."/>
            <person name="Ruller R."/>
            <person name="Salamov A."/>
            <person name="Salih N.S."/>
            <person name="Samson R.A."/>
            <person name="Sandor E."/>
            <person name="Sanguinetti M."/>
            <person name="Schuetze T."/>
            <person name="Sepcic K."/>
            <person name="Shelest E."/>
            <person name="Sherlock G."/>
            <person name="Sophianopoulou V."/>
            <person name="Squina F.M."/>
            <person name="Sun H."/>
            <person name="Susca A."/>
            <person name="Todd R.B."/>
            <person name="Tsang A."/>
            <person name="Unkles S.E."/>
            <person name="van de Wiele N."/>
            <person name="van Rossen-Uffink D."/>
            <person name="Oliveira J.V."/>
            <person name="Vesth T.C."/>
            <person name="Visser J."/>
            <person name="Yu J.-H."/>
            <person name="Zhou M."/>
            <person name="Andersen M.R."/>
            <person name="Archer D.B."/>
            <person name="Baker S.E."/>
            <person name="Benoit I."/>
            <person name="Brakhage A.A."/>
            <person name="Braus G.H."/>
            <person name="Fischer R."/>
            <person name="Frisvad J.C."/>
            <person name="Goldman G.H."/>
            <person name="Houbraken J."/>
            <person name="Oakley B."/>
            <person name="Pocsi I."/>
            <person name="Scazzocchio C."/>
            <person name="Seiboth B."/>
            <person name="vanKuyk P.A."/>
            <person name="Wortman J."/>
            <person name="Dyer P.S."/>
            <person name="Grigoriev I.V."/>
        </authorList>
    </citation>
    <scope>NUCLEOTIDE SEQUENCE [LARGE SCALE GENOMIC DNA]</scope>
    <source>
        <strain evidence="3">CBS 516.65</strain>
    </source>
</reference>
<sequence length="56" mass="5903">MFAGRIGGQKRGGAVKPPRIWESGGRGGDFAGKPYSGGSVARFAVDLRDSSLFMRS</sequence>
<evidence type="ECO:0000313" key="2">
    <source>
        <dbReference type="EMBL" id="OJJ79974.1"/>
    </source>
</evidence>
<name>A0A1L9V7R7_ASPGL</name>
<dbReference type="EMBL" id="KV878913">
    <property type="protein sequence ID" value="OJJ79974.1"/>
    <property type="molecule type" value="Genomic_DNA"/>
</dbReference>
<gene>
    <name evidence="2" type="ORF">ASPGLDRAFT_51885</name>
</gene>
<dbReference type="AlphaFoldDB" id="A0A1L9V7R7"/>
<dbReference type="GeneID" id="34463886"/>
<evidence type="ECO:0000256" key="1">
    <source>
        <dbReference type="SAM" id="MobiDB-lite"/>
    </source>
</evidence>
<feature type="compositionally biased region" description="Gly residues" evidence="1">
    <location>
        <begin position="1"/>
        <end position="11"/>
    </location>
</feature>
<protein>
    <submittedName>
        <fullName evidence="2">Uncharacterized protein</fullName>
    </submittedName>
</protein>
<evidence type="ECO:0000313" key="3">
    <source>
        <dbReference type="Proteomes" id="UP000184300"/>
    </source>
</evidence>
<proteinExistence type="predicted"/>
<organism evidence="2 3">
    <name type="scientific">Aspergillus glaucus CBS 516.65</name>
    <dbReference type="NCBI Taxonomy" id="1160497"/>
    <lineage>
        <taxon>Eukaryota</taxon>
        <taxon>Fungi</taxon>
        <taxon>Dikarya</taxon>
        <taxon>Ascomycota</taxon>
        <taxon>Pezizomycotina</taxon>
        <taxon>Eurotiomycetes</taxon>
        <taxon>Eurotiomycetidae</taxon>
        <taxon>Eurotiales</taxon>
        <taxon>Aspergillaceae</taxon>
        <taxon>Aspergillus</taxon>
        <taxon>Aspergillus subgen. Aspergillus</taxon>
    </lineage>
</organism>
<feature type="region of interest" description="Disordered" evidence="1">
    <location>
        <begin position="1"/>
        <end position="28"/>
    </location>
</feature>
<accession>A0A1L9V7R7</accession>
<dbReference type="Proteomes" id="UP000184300">
    <property type="component" value="Unassembled WGS sequence"/>
</dbReference>
<dbReference type="VEuPathDB" id="FungiDB:ASPGLDRAFT_51885"/>